<evidence type="ECO:0000313" key="1">
    <source>
        <dbReference type="EMBL" id="SEE95638.1"/>
    </source>
</evidence>
<sequence length="493" mass="55123">MNNFHEQAMCFVYQQVLQRLLGCFSRPERIALQLLIQRLLVAAGGVDNIGRYRVIVVHEGGKECAYALAFLRAAQLSIAGRSPDTFMLRVAILRQPRLTANVMGRIQAQCSGLFVYDDNRVELLLVDEHEVTRLQAPAAFERLTSVINRTQVLMSGHLTQGDARATFFYSDLLSRARLYHRACEWGGEVDALIDRRPPARLGQYMAWIRRVAHQQGHVLQGGQREGLESVIKLCCKLDDDYKQLLRLSTASEGDVGGGAAANEINVINVFDCLSQEVDISRSQVLMFVEGPWNIKVLDIEEPQAAVVLLAAHEHGLRGVYKYGVEYSVGVDAYLRRASMENECNERFKGQLVKQLGAAFNTAKRIEKLHGAATQYLRELHGVSDEQLGCFMCSPFVDQGRGLQAFLQACYPEKLALLNGFRQVLMGQPLSLQEDATWLVSVSGLPLDSLQALYHMQNIDFRQGRSLIAALWAHDPNRQPWHSAPACYGAPLIQ</sequence>
<name>A0A1H5N4Q9_PSEDM</name>
<organism evidence="1 2">
    <name type="scientific">Pseudomonas deceptionensis</name>
    <dbReference type="NCBI Taxonomy" id="882211"/>
    <lineage>
        <taxon>Bacteria</taxon>
        <taxon>Pseudomonadati</taxon>
        <taxon>Pseudomonadota</taxon>
        <taxon>Gammaproteobacteria</taxon>
        <taxon>Pseudomonadales</taxon>
        <taxon>Pseudomonadaceae</taxon>
        <taxon>Pseudomonas</taxon>
    </lineage>
</organism>
<dbReference type="EMBL" id="FNUD01000002">
    <property type="protein sequence ID" value="SEE95638.1"/>
    <property type="molecule type" value="Genomic_DNA"/>
</dbReference>
<reference evidence="1" key="1">
    <citation type="submission" date="2016-10" db="EMBL/GenBank/DDBJ databases">
        <authorList>
            <person name="Varghese N."/>
            <person name="Submissions S."/>
        </authorList>
    </citation>
    <scope>NUCLEOTIDE SEQUENCE [LARGE SCALE GENOMIC DNA]</scope>
    <source>
        <strain evidence="1">LMG 25555</strain>
    </source>
</reference>
<gene>
    <name evidence="1" type="ORF">SAMN04489800_3098</name>
</gene>
<keyword evidence="2" id="KW-1185">Reference proteome</keyword>
<dbReference type="RefSeq" id="WP_053069586.1">
    <property type="nucleotide sequence ID" value="NZ_FNUD01000002.1"/>
</dbReference>
<dbReference type="OrthoDB" id="7028673at2"/>
<protein>
    <submittedName>
        <fullName evidence="1">Uncharacterized protein</fullName>
    </submittedName>
</protein>
<evidence type="ECO:0000313" key="2">
    <source>
        <dbReference type="Proteomes" id="UP000183613"/>
    </source>
</evidence>
<accession>A0A1H5N4Q9</accession>
<proteinExistence type="predicted"/>
<dbReference type="Proteomes" id="UP000183613">
    <property type="component" value="Unassembled WGS sequence"/>
</dbReference>
<dbReference type="AlphaFoldDB" id="A0A1H5N4Q9"/>
<comment type="caution">
    <text evidence="1">The sequence shown here is derived from an EMBL/GenBank/DDBJ whole genome shotgun (WGS) entry which is preliminary data.</text>
</comment>